<comment type="subcellular location">
    <subcellularLocation>
        <location evidence="1 9">Cell inner membrane</location>
        <topology evidence="1 9">Multi-pass membrane protein</topology>
    </subcellularLocation>
</comment>
<evidence type="ECO:0000256" key="4">
    <source>
        <dbReference type="ARBA" id="ARBA00022475"/>
    </source>
</evidence>
<dbReference type="PANTHER" id="PTHR30413:SF8">
    <property type="entry name" value="TRANSPORT PERMEASE PROTEIN"/>
    <property type="match status" value="1"/>
</dbReference>
<sequence length="271" mass="31373">MSDLESPFKANRSSLRIVRSVLFALFLREMQTRFGARRMGFAWVIFEPLAILVIILTFHAMLRATRMQSMDYVMFLVSGIVPFHMMRNIAWRITDSIQANQGLFAYRQVAPFDTFVARLIVELCTYSCAYLIICFFLGFWFDHDVLISDPLAWLWAIGVGVFLSFWFGVAFAIIAHSIPGAARVCKLSFIPLYITSGIFFPIWNMPEREIYFFSWNPYVEVVDGIRAAVFDNYPVTKGLNYNYPLGFAMVLAFFVMVAYRRQRQALRSIKV</sequence>
<evidence type="ECO:0000313" key="11">
    <source>
        <dbReference type="EMBL" id="BAG42593.1"/>
    </source>
</evidence>
<dbReference type="eggNOG" id="COG1682">
    <property type="taxonomic scope" value="Bacteria"/>
</dbReference>
<dbReference type="AlphaFoldDB" id="A0A0H3KC90"/>
<dbReference type="PROSITE" id="PS51012">
    <property type="entry name" value="ABC_TM2"/>
    <property type="match status" value="1"/>
</dbReference>
<keyword evidence="7 9" id="KW-1133">Transmembrane helix</keyword>
<dbReference type="STRING" id="395019.BMULJ_00629"/>
<dbReference type="HOGENOM" id="CLU_060703_5_1_4"/>
<evidence type="ECO:0000256" key="5">
    <source>
        <dbReference type="ARBA" id="ARBA00022519"/>
    </source>
</evidence>
<dbReference type="GO" id="GO:0015920">
    <property type="term" value="P:lipopolysaccharide transport"/>
    <property type="evidence" value="ECO:0007669"/>
    <property type="project" value="TreeGrafter"/>
</dbReference>
<comment type="similarity">
    <text evidence="2 9">Belongs to the ABC-2 integral membrane protein family.</text>
</comment>
<dbReference type="PIRSF" id="PIRSF006648">
    <property type="entry name" value="DrrB"/>
    <property type="match status" value="1"/>
</dbReference>
<evidence type="ECO:0000256" key="3">
    <source>
        <dbReference type="ARBA" id="ARBA00022448"/>
    </source>
</evidence>
<accession>A0A0H3KC90</accession>
<name>A0A0H3KC90_BURM1</name>
<feature type="transmembrane region" description="Helical" evidence="9">
    <location>
        <begin position="72"/>
        <end position="94"/>
    </location>
</feature>
<proteinExistence type="inferred from homology"/>
<dbReference type="Pfam" id="PF01061">
    <property type="entry name" value="ABC2_membrane"/>
    <property type="match status" value="1"/>
</dbReference>
<feature type="transmembrane region" description="Helical" evidence="9">
    <location>
        <begin position="241"/>
        <end position="259"/>
    </location>
</feature>
<dbReference type="InterPro" id="IPR013525">
    <property type="entry name" value="ABC2_TM"/>
</dbReference>
<keyword evidence="8 9" id="KW-0472">Membrane</keyword>
<gene>
    <name evidence="11" type="ordered locus">BMULJ_00629</name>
</gene>
<evidence type="ECO:0000256" key="7">
    <source>
        <dbReference type="ARBA" id="ARBA00022989"/>
    </source>
</evidence>
<organism evidence="11 12">
    <name type="scientific">Burkholderia multivorans (strain ATCC 17616 / 249)</name>
    <dbReference type="NCBI Taxonomy" id="395019"/>
    <lineage>
        <taxon>Bacteria</taxon>
        <taxon>Pseudomonadati</taxon>
        <taxon>Pseudomonadota</taxon>
        <taxon>Betaproteobacteria</taxon>
        <taxon>Burkholderiales</taxon>
        <taxon>Burkholderiaceae</taxon>
        <taxon>Burkholderia</taxon>
        <taxon>Burkholderia cepacia complex</taxon>
    </lineage>
</organism>
<evidence type="ECO:0000259" key="10">
    <source>
        <dbReference type="PROSITE" id="PS51012"/>
    </source>
</evidence>
<keyword evidence="3 9" id="KW-0813">Transport</keyword>
<feature type="domain" description="ABC transmembrane type-2" evidence="10">
    <location>
        <begin position="39"/>
        <end position="262"/>
    </location>
</feature>
<feature type="transmembrane region" description="Helical" evidence="9">
    <location>
        <begin position="40"/>
        <end position="60"/>
    </location>
</feature>
<evidence type="ECO:0000313" key="12">
    <source>
        <dbReference type="Proteomes" id="UP000008815"/>
    </source>
</evidence>
<dbReference type="RefSeq" id="WP_012467493.1">
    <property type="nucleotide sequence ID" value="NC_010084.1"/>
</dbReference>
<feature type="transmembrane region" description="Helical" evidence="9">
    <location>
        <begin position="115"/>
        <end position="141"/>
    </location>
</feature>
<keyword evidence="6 9" id="KW-0812">Transmembrane</keyword>
<keyword evidence="4 9" id="KW-1003">Cell membrane</keyword>
<evidence type="ECO:0000256" key="1">
    <source>
        <dbReference type="ARBA" id="ARBA00004429"/>
    </source>
</evidence>
<dbReference type="Proteomes" id="UP000008815">
    <property type="component" value="Chromosome 1"/>
</dbReference>
<feature type="transmembrane region" description="Helical" evidence="9">
    <location>
        <begin position="187"/>
        <end position="205"/>
    </location>
</feature>
<evidence type="ECO:0000256" key="9">
    <source>
        <dbReference type="RuleBase" id="RU361157"/>
    </source>
</evidence>
<dbReference type="KEGG" id="bmj:BMULJ_00629"/>
<reference evidence="11 12" key="1">
    <citation type="submission" date="2007-04" db="EMBL/GenBank/DDBJ databases">
        <title>Complete genome sequence of Burkholderia multivorans ATCC 17616.</title>
        <authorList>
            <person name="Ohtsubo Y."/>
            <person name="Yamashita A."/>
            <person name="Kurokawa K."/>
            <person name="Takami H."/>
            <person name="Yuhara S."/>
            <person name="Nishiyama E."/>
            <person name="Endo R."/>
            <person name="Miyazaki R."/>
            <person name="Ono A."/>
            <person name="Yano K."/>
            <person name="Ito M."/>
            <person name="Sota M."/>
            <person name="Yuji N."/>
            <person name="Hattori M."/>
            <person name="Tsuda M."/>
        </authorList>
    </citation>
    <scope>NUCLEOTIDE SEQUENCE [LARGE SCALE GENOMIC DNA]</scope>
    <source>
        <strain evidence="12">ATCC 17616 / 249</strain>
    </source>
</reference>
<dbReference type="PANTHER" id="PTHR30413">
    <property type="entry name" value="INNER MEMBRANE TRANSPORT PERMEASE"/>
    <property type="match status" value="1"/>
</dbReference>
<keyword evidence="5" id="KW-0997">Cell inner membrane</keyword>
<feature type="transmembrane region" description="Helical" evidence="9">
    <location>
        <begin position="153"/>
        <end position="175"/>
    </location>
</feature>
<keyword evidence="12" id="KW-1185">Reference proteome</keyword>
<dbReference type="InterPro" id="IPR047817">
    <property type="entry name" value="ABC2_TM_bact-type"/>
</dbReference>
<dbReference type="InterPro" id="IPR000412">
    <property type="entry name" value="ABC_2_transport"/>
</dbReference>
<evidence type="ECO:0000256" key="2">
    <source>
        <dbReference type="ARBA" id="ARBA00007783"/>
    </source>
</evidence>
<dbReference type="PRINTS" id="PR00164">
    <property type="entry name" value="ABC2TRNSPORT"/>
</dbReference>
<evidence type="ECO:0000256" key="6">
    <source>
        <dbReference type="ARBA" id="ARBA00022692"/>
    </source>
</evidence>
<dbReference type="GO" id="GO:0043190">
    <property type="term" value="C:ATP-binding cassette (ABC) transporter complex"/>
    <property type="evidence" value="ECO:0007669"/>
    <property type="project" value="InterPro"/>
</dbReference>
<dbReference type="GO" id="GO:0140359">
    <property type="term" value="F:ABC-type transporter activity"/>
    <property type="evidence" value="ECO:0007669"/>
    <property type="project" value="InterPro"/>
</dbReference>
<dbReference type="EMBL" id="AP009385">
    <property type="protein sequence ID" value="BAG42593.1"/>
    <property type="molecule type" value="Genomic_DNA"/>
</dbReference>
<evidence type="ECO:0000256" key="8">
    <source>
        <dbReference type="ARBA" id="ARBA00023136"/>
    </source>
</evidence>
<protein>
    <recommendedName>
        <fullName evidence="9">Transport permease protein</fullName>
    </recommendedName>
</protein>